<accession>A0AAU2K147</accession>
<reference evidence="2" key="1">
    <citation type="submission" date="2022-10" db="EMBL/GenBank/DDBJ databases">
        <title>The complete genomes of actinobacterial strains from the NBC collection.</title>
        <authorList>
            <person name="Joergensen T.S."/>
            <person name="Alvarez Arevalo M."/>
            <person name="Sterndorff E.B."/>
            <person name="Faurdal D."/>
            <person name="Vuksanovic O."/>
            <person name="Mourched A.-S."/>
            <person name="Charusanti P."/>
            <person name="Shaw S."/>
            <person name="Blin K."/>
            <person name="Weber T."/>
        </authorList>
    </citation>
    <scope>NUCLEOTIDE SEQUENCE</scope>
    <source>
        <strain evidence="2">NBC_00049</strain>
    </source>
</reference>
<feature type="chain" id="PRO_5043804755" evidence="1">
    <location>
        <begin position="27"/>
        <end position="56"/>
    </location>
</feature>
<proteinExistence type="predicted"/>
<sequence>MNNIKRVLAAVLLAGAVLALSGTAHADDRLGGHEAPPGIITAFLGEHIGEALNDLE</sequence>
<name>A0AAU2K147_9ACTN</name>
<evidence type="ECO:0000256" key="1">
    <source>
        <dbReference type="SAM" id="SignalP"/>
    </source>
</evidence>
<feature type="signal peptide" evidence="1">
    <location>
        <begin position="1"/>
        <end position="26"/>
    </location>
</feature>
<organism evidence="2">
    <name type="scientific">Streptomyces sp. NBC_00049</name>
    <dbReference type="NCBI Taxonomy" id="2903617"/>
    <lineage>
        <taxon>Bacteria</taxon>
        <taxon>Bacillati</taxon>
        <taxon>Actinomycetota</taxon>
        <taxon>Actinomycetes</taxon>
        <taxon>Kitasatosporales</taxon>
        <taxon>Streptomycetaceae</taxon>
        <taxon>Streptomyces</taxon>
    </lineage>
</organism>
<gene>
    <name evidence="2" type="ORF">OG327_31470</name>
</gene>
<keyword evidence="1" id="KW-0732">Signal</keyword>
<dbReference type="AlphaFoldDB" id="A0AAU2K147"/>
<protein>
    <submittedName>
        <fullName evidence="2">Uncharacterized protein</fullName>
    </submittedName>
</protein>
<dbReference type="EMBL" id="CP108264">
    <property type="protein sequence ID" value="WTU77484.1"/>
    <property type="molecule type" value="Genomic_DNA"/>
</dbReference>
<evidence type="ECO:0000313" key="2">
    <source>
        <dbReference type="EMBL" id="WTU77484.1"/>
    </source>
</evidence>